<dbReference type="InterPro" id="IPR050312">
    <property type="entry name" value="IolE/XylAMocC-like"/>
</dbReference>
<feature type="domain" description="Xylose isomerase-like TIM barrel" evidence="1">
    <location>
        <begin position="5"/>
        <end position="125"/>
    </location>
</feature>
<dbReference type="Pfam" id="PF01261">
    <property type="entry name" value="AP_endonuc_2"/>
    <property type="match status" value="1"/>
</dbReference>
<evidence type="ECO:0000313" key="2">
    <source>
        <dbReference type="EMBL" id="MPN62600.1"/>
    </source>
</evidence>
<evidence type="ECO:0000259" key="1">
    <source>
        <dbReference type="Pfam" id="PF01261"/>
    </source>
</evidence>
<dbReference type="PANTHER" id="PTHR12110">
    <property type="entry name" value="HYDROXYPYRUVATE ISOMERASE"/>
    <property type="match status" value="1"/>
</dbReference>
<reference evidence="2" key="1">
    <citation type="submission" date="2019-08" db="EMBL/GenBank/DDBJ databases">
        <authorList>
            <person name="Kucharzyk K."/>
            <person name="Murdoch R.W."/>
            <person name="Higgins S."/>
            <person name="Loffler F."/>
        </authorList>
    </citation>
    <scope>NUCLEOTIDE SEQUENCE</scope>
</reference>
<accession>A0A645JHM1</accession>
<comment type="caution">
    <text evidence="2">The sequence shown here is derived from an EMBL/GenBank/DDBJ whole genome shotgun (WGS) entry which is preliminary data.</text>
</comment>
<dbReference type="SUPFAM" id="SSF51658">
    <property type="entry name" value="Xylose isomerase-like"/>
    <property type="match status" value="1"/>
</dbReference>
<name>A0A645JHM1_9ZZZZ</name>
<protein>
    <recommendedName>
        <fullName evidence="1">Xylose isomerase-like TIM barrel domain-containing protein</fullName>
    </recommendedName>
</protein>
<dbReference type="EMBL" id="VSSQ01140832">
    <property type="protein sequence ID" value="MPN62600.1"/>
    <property type="molecule type" value="Genomic_DNA"/>
</dbReference>
<dbReference type="Gene3D" id="3.20.20.150">
    <property type="entry name" value="Divalent-metal-dependent TIM barrel enzymes"/>
    <property type="match status" value="1"/>
</dbReference>
<organism evidence="2">
    <name type="scientific">bioreactor metagenome</name>
    <dbReference type="NCBI Taxonomy" id="1076179"/>
    <lineage>
        <taxon>unclassified sequences</taxon>
        <taxon>metagenomes</taxon>
        <taxon>ecological metagenomes</taxon>
    </lineage>
</organism>
<dbReference type="PANTHER" id="PTHR12110:SF41">
    <property type="entry name" value="INOSOSE DEHYDRATASE"/>
    <property type="match status" value="1"/>
</dbReference>
<sequence>MVNTYVPKLKAEGITLGFHNHYAEFAPNNDGQIIYDELVNRSALSLEIDTYWAFKAGKDPIALMKKYADRLIFVHLKDGDGGMGGRALGEGIAPVKAVRKKAVEMGVPMVVESENLNPNGIDEVTRCFKYLASL</sequence>
<dbReference type="InterPro" id="IPR036237">
    <property type="entry name" value="Xyl_isomerase-like_sf"/>
</dbReference>
<gene>
    <name evidence="2" type="ORF">SDC9_210352</name>
</gene>
<proteinExistence type="predicted"/>
<dbReference type="InterPro" id="IPR013022">
    <property type="entry name" value="Xyl_isomerase-like_TIM-brl"/>
</dbReference>
<dbReference type="AlphaFoldDB" id="A0A645JHM1"/>